<sequence>MNSKRPPSTFFQNQPPYTDFNKSFEDPTDALFCTLNEIHPVFMKPEHQENDYKYEILLDPRNGKVVDNILYDYSGGVKERNGFFQILLPSNMTKRDHIIGLRVLQAWQEYKEVREEDVVLWRKLGTKRTRDKIRFDQFVMEFSGTQKESIYAPCKRLVNLYKQFYSAKLKLLLEDYPENIALNTCAGLPHPQSLNASPNTYLQIEDVRLVARRGWVPVLRNFANEFQRLNSWIENFTSYYINNMKSVSQDANTWQANIECDKPAHQINIPLESLLFLLTAGSSADLPTEVPLEITDGSVESFKILKFKEPFPPRVCGWFAHKQVVENAFEALLSRNNDTQWLHVEHYNAELQKIKEAPEIRAVNHSETDFRAYKIDEYLEKFRNTKVEDCVKTNYAVIKWDLSGKVDEQNTTHLQFFTKLKCSPSNDEYGAQLLSSHSLKLEYKPQFGAEEMTKYELIQEWFRLKLFGECKGFSNYGVCLRVTAKDFSMELEHKLMLAGIEKQLAELYQINMPKLLTGLADTVNLLTKMPTGKYLLRFNSKFSNKLLLSAPSKEITTNTVFLHSLIKAEPSDLIFMTEVPHLPINDLLCSALHKHYEIIPCALRPRLPHTQDTHIRKVISDEEYIQHRIKTKLELQKKMFDQRVQLAKSFRKKVKAQKASQKQKRRDGERANEEAMEKFINEF</sequence>
<evidence type="ECO:0000313" key="3">
    <source>
        <dbReference type="EMBL" id="JAC50147.1"/>
    </source>
</evidence>
<dbReference type="EMBL" id="GAKP01008805">
    <property type="protein sequence ID" value="JAC50147.1"/>
    <property type="molecule type" value="Transcribed_RNA"/>
</dbReference>
<accession>A0A034W781</accession>
<proteinExistence type="predicted"/>
<dbReference type="GO" id="GO:0045945">
    <property type="term" value="P:positive regulation of transcription by RNA polymerase III"/>
    <property type="evidence" value="ECO:0007669"/>
    <property type="project" value="TreeGrafter"/>
</dbReference>
<dbReference type="InterPro" id="IPR019535">
    <property type="entry name" value="ICE2_C"/>
</dbReference>
<feature type="compositionally biased region" description="Basic and acidic residues" evidence="1">
    <location>
        <begin position="666"/>
        <end position="683"/>
    </location>
</feature>
<dbReference type="GO" id="GO:0042795">
    <property type="term" value="P:snRNA transcription by RNA polymerase II"/>
    <property type="evidence" value="ECO:0007669"/>
    <property type="project" value="TreeGrafter"/>
</dbReference>
<evidence type="ECO:0000256" key="1">
    <source>
        <dbReference type="SAM" id="MobiDB-lite"/>
    </source>
</evidence>
<organism evidence="3">
    <name type="scientific">Bactrocera dorsalis</name>
    <name type="common">Oriental fruit fly</name>
    <name type="synonym">Dacus dorsalis</name>
    <dbReference type="NCBI Taxonomy" id="27457"/>
    <lineage>
        <taxon>Eukaryota</taxon>
        <taxon>Metazoa</taxon>
        <taxon>Ecdysozoa</taxon>
        <taxon>Arthropoda</taxon>
        <taxon>Hexapoda</taxon>
        <taxon>Insecta</taxon>
        <taxon>Pterygota</taxon>
        <taxon>Neoptera</taxon>
        <taxon>Endopterygota</taxon>
        <taxon>Diptera</taxon>
        <taxon>Brachycera</taxon>
        <taxon>Muscomorpha</taxon>
        <taxon>Tephritoidea</taxon>
        <taxon>Tephritidae</taxon>
        <taxon>Bactrocera</taxon>
        <taxon>Bactrocera</taxon>
    </lineage>
</organism>
<dbReference type="Pfam" id="PF10505">
    <property type="entry name" value="NARG2_C"/>
    <property type="match status" value="1"/>
</dbReference>
<dbReference type="GO" id="GO:0042796">
    <property type="term" value="P:snRNA transcription by RNA polymerase III"/>
    <property type="evidence" value="ECO:0007669"/>
    <property type="project" value="TreeGrafter"/>
</dbReference>
<evidence type="ECO:0000259" key="2">
    <source>
        <dbReference type="Pfam" id="PF10505"/>
    </source>
</evidence>
<feature type="compositionally biased region" description="Basic residues" evidence="1">
    <location>
        <begin position="651"/>
        <end position="665"/>
    </location>
</feature>
<protein>
    <recommendedName>
        <fullName evidence="2">Little elongation complex subunit 2 C-terminal domain-containing protein</fullName>
    </recommendedName>
</protein>
<name>A0A034W781_BACDO</name>
<dbReference type="AlphaFoldDB" id="A0A034W781"/>
<dbReference type="PANTHER" id="PTHR14633">
    <property type="entry name" value="LITTLE ELONGATION COMPLEX SUBUNIT 2"/>
    <property type="match status" value="1"/>
</dbReference>
<feature type="domain" description="Little elongation complex subunit 2 C-terminal" evidence="2">
    <location>
        <begin position="391"/>
        <end position="605"/>
    </location>
</feature>
<dbReference type="OrthoDB" id="6288737at2759"/>
<reference evidence="3" key="1">
    <citation type="journal article" date="2014" name="BMC Genomics">
        <title>Characterizing the developmental transcriptome of the oriental fruit fly, Bactrocera dorsalis (Diptera: Tephritidae) through comparative genomic analysis with Drosophila melanogaster utilizing modENCODE datasets.</title>
        <authorList>
            <person name="Geib S.M."/>
            <person name="Calla B."/>
            <person name="Hall B."/>
            <person name="Hou S."/>
            <person name="Manoukis N.C."/>
        </authorList>
    </citation>
    <scope>NUCLEOTIDE SEQUENCE</scope>
    <source>
        <strain evidence="3">Punador</strain>
    </source>
</reference>
<dbReference type="PANTHER" id="PTHR14633:SF3">
    <property type="entry name" value="LITTLE ELONGATION COMPLEX SUBUNIT 2"/>
    <property type="match status" value="1"/>
</dbReference>
<feature type="region of interest" description="Disordered" evidence="1">
    <location>
        <begin position="651"/>
        <end position="683"/>
    </location>
</feature>
<dbReference type="GO" id="GO:0008023">
    <property type="term" value="C:transcription elongation factor complex"/>
    <property type="evidence" value="ECO:0007669"/>
    <property type="project" value="InterPro"/>
</dbReference>